<dbReference type="HAMAP" id="MF_02087">
    <property type="entry name" value="PLP_homeostasis"/>
    <property type="match status" value="1"/>
</dbReference>
<sequence length="219" mass="23210">MHQRLTNACTRAGRSADSVTLLAVSKTQPAAAVRAAHAAGQSAFGENYVQEGLAKIEALADLRPELEWHLIGPLQSNKTRVVAEAFDWVHSIDRLKIAQRLSEQRPAWAAPLQVCLQVNVSGEGSKSGVAPAGLPALAQAVAALPRLRLRGLMAIPEPAGDEAAQRQPHRALRELLEALRQQGLALDTLSTGMSADLEAAVLEGATLVRVGTAIFGERA</sequence>
<name>A0ABN6PUZ8_9BURK</name>
<evidence type="ECO:0000313" key="6">
    <source>
        <dbReference type="Proteomes" id="UP001057498"/>
    </source>
</evidence>
<dbReference type="InterPro" id="IPR011078">
    <property type="entry name" value="PyrdxlP_homeostasis"/>
</dbReference>
<comment type="similarity">
    <text evidence="2 3">Belongs to the pyridoxal phosphate-binding protein YggS/PROSC family.</text>
</comment>
<evidence type="ECO:0000259" key="4">
    <source>
        <dbReference type="Pfam" id="PF01168"/>
    </source>
</evidence>
<accession>A0ABN6PUZ8</accession>
<protein>
    <recommendedName>
        <fullName evidence="2">Pyridoxal phosphate homeostasis protein</fullName>
        <shortName evidence="2">PLP homeostasis protein</shortName>
    </recommendedName>
</protein>
<dbReference type="PIRSF" id="PIRSF004848">
    <property type="entry name" value="YBL036c_PLPDEIII"/>
    <property type="match status" value="1"/>
</dbReference>
<dbReference type="InterPro" id="IPR001608">
    <property type="entry name" value="Ala_racemase_N"/>
</dbReference>
<dbReference type="Gene3D" id="3.20.20.10">
    <property type="entry name" value="Alanine racemase"/>
    <property type="match status" value="1"/>
</dbReference>
<dbReference type="CDD" id="cd06824">
    <property type="entry name" value="PLPDE_III_Yggs_like"/>
    <property type="match status" value="1"/>
</dbReference>
<feature type="domain" description="Alanine racemase N-terminal" evidence="4">
    <location>
        <begin position="12"/>
        <end position="218"/>
    </location>
</feature>
<reference evidence="5" key="1">
    <citation type="submission" date="2022-04" db="EMBL/GenBank/DDBJ databases">
        <title>Whole genome sequence of Sphaerotilus sp. FB-5.</title>
        <authorList>
            <person name="Takeda M."/>
            <person name="Narihara S."/>
            <person name="Akimoto M."/>
            <person name="Akimoto R."/>
            <person name="Nishiyashiki S."/>
            <person name="Murakami T."/>
        </authorList>
    </citation>
    <scope>NUCLEOTIDE SEQUENCE</scope>
    <source>
        <strain evidence="5">FB-5</strain>
    </source>
</reference>
<dbReference type="PANTHER" id="PTHR10146">
    <property type="entry name" value="PROLINE SYNTHETASE CO-TRANSCRIBED BACTERIAL HOMOLOG PROTEIN"/>
    <property type="match status" value="1"/>
</dbReference>
<keyword evidence="6" id="KW-1185">Reference proteome</keyword>
<feature type="modified residue" description="N6-(pyridoxal phosphate)lysine" evidence="2">
    <location>
        <position position="26"/>
    </location>
</feature>
<dbReference type="SUPFAM" id="SSF51419">
    <property type="entry name" value="PLP-binding barrel"/>
    <property type="match status" value="1"/>
</dbReference>
<dbReference type="PANTHER" id="PTHR10146:SF14">
    <property type="entry name" value="PYRIDOXAL PHOSPHATE HOMEOSTASIS PROTEIN"/>
    <property type="match status" value="1"/>
</dbReference>
<dbReference type="InterPro" id="IPR029066">
    <property type="entry name" value="PLP-binding_barrel"/>
</dbReference>
<evidence type="ECO:0000256" key="2">
    <source>
        <dbReference type="HAMAP-Rule" id="MF_02087"/>
    </source>
</evidence>
<comment type="function">
    <text evidence="2">Pyridoxal 5'-phosphate (PLP)-binding protein, which is involved in PLP homeostasis.</text>
</comment>
<gene>
    <name evidence="5" type="ORF">CATMQ487_39110</name>
</gene>
<evidence type="ECO:0000256" key="1">
    <source>
        <dbReference type="ARBA" id="ARBA00022898"/>
    </source>
</evidence>
<keyword evidence="1 2" id="KW-0663">Pyridoxal phosphate</keyword>
<dbReference type="NCBIfam" id="TIGR00044">
    <property type="entry name" value="YggS family pyridoxal phosphate-dependent enzyme"/>
    <property type="match status" value="1"/>
</dbReference>
<dbReference type="EMBL" id="AP025730">
    <property type="protein sequence ID" value="BDI06941.1"/>
    <property type="molecule type" value="Genomic_DNA"/>
</dbReference>
<evidence type="ECO:0000256" key="3">
    <source>
        <dbReference type="RuleBase" id="RU004514"/>
    </source>
</evidence>
<organism evidence="5 6">
    <name type="scientific">Sphaerotilus microaerophilus</name>
    <dbReference type="NCBI Taxonomy" id="2914710"/>
    <lineage>
        <taxon>Bacteria</taxon>
        <taxon>Pseudomonadati</taxon>
        <taxon>Pseudomonadota</taxon>
        <taxon>Betaproteobacteria</taxon>
        <taxon>Burkholderiales</taxon>
        <taxon>Sphaerotilaceae</taxon>
        <taxon>Sphaerotilus</taxon>
    </lineage>
</organism>
<dbReference type="Proteomes" id="UP001057498">
    <property type="component" value="Chromosome"/>
</dbReference>
<dbReference type="Pfam" id="PF01168">
    <property type="entry name" value="Ala_racemase_N"/>
    <property type="match status" value="1"/>
</dbReference>
<proteinExistence type="inferred from homology"/>
<evidence type="ECO:0000313" key="5">
    <source>
        <dbReference type="EMBL" id="BDI06941.1"/>
    </source>
</evidence>